<dbReference type="Gene3D" id="1.20.120.430">
    <property type="entry name" value="tRNA modification GTPase MnmE domain 2"/>
    <property type="match status" value="1"/>
</dbReference>
<dbReference type="CDD" id="cd04164">
    <property type="entry name" value="trmE"/>
    <property type="match status" value="1"/>
</dbReference>
<evidence type="ECO:0000256" key="7">
    <source>
        <dbReference type="HAMAP-Rule" id="MF_00379"/>
    </source>
</evidence>
<gene>
    <name evidence="7 10" type="primary">mnmE</name>
    <name evidence="7" type="synonym">trmE</name>
    <name evidence="10" type="ORF">D6850_13795</name>
</gene>
<evidence type="ECO:0000256" key="6">
    <source>
        <dbReference type="ARBA" id="ARBA00023134"/>
    </source>
</evidence>
<feature type="binding site" evidence="7">
    <location>
        <begin position="267"/>
        <end position="270"/>
    </location>
    <ligand>
        <name>GTP</name>
        <dbReference type="ChEBI" id="CHEBI:37565"/>
    </ligand>
</feature>
<comment type="caution">
    <text evidence="7">Lacks conserved residue(s) required for the propagation of feature annotation.</text>
</comment>
<evidence type="ECO:0000256" key="5">
    <source>
        <dbReference type="ARBA" id="ARBA00022958"/>
    </source>
</evidence>
<dbReference type="GO" id="GO:0002098">
    <property type="term" value="P:tRNA wobble uridine modification"/>
    <property type="evidence" value="ECO:0007669"/>
    <property type="project" value="TreeGrafter"/>
</dbReference>
<organism evidence="10 11">
    <name type="scientific">Roseovarius spongiae</name>
    <dbReference type="NCBI Taxonomy" id="2320272"/>
    <lineage>
        <taxon>Bacteria</taxon>
        <taxon>Pseudomonadati</taxon>
        <taxon>Pseudomonadota</taxon>
        <taxon>Alphaproteobacteria</taxon>
        <taxon>Rhodobacterales</taxon>
        <taxon>Roseobacteraceae</taxon>
        <taxon>Roseovarius</taxon>
    </lineage>
</organism>
<feature type="binding site" evidence="7">
    <location>
        <begin position="242"/>
        <end position="248"/>
    </location>
    <ligand>
        <name>GTP</name>
        <dbReference type="ChEBI" id="CHEBI:37565"/>
    </ligand>
</feature>
<feature type="binding site" evidence="7">
    <location>
        <position position="242"/>
    </location>
    <ligand>
        <name>K(+)</name>
        <dbReference type="ChEBI" id="CHEBI:29103"/>
    </ligand>
</feature>
<dbReference type="GO" id="GO:0005525">
    <property type="term" value="F:GTP binding"/>
    <property type="evidence" value="ECO:0007669"/>
    <property type="project" value="UniProtKB-UniRule"/>
</dbReference>
<dbReference type="PROSITE" id="PS51709">
    <property type="entry name" value="G_TRME"/>
    <property type="match status" value="1"/>
</dbReference>
<reference evidence="10 11" key="1">
    <citation type="submission" date="2018-09" db="EMBL/GenBank/DDBJ databases">
        <title>Roseovarius spongiae sp. nov., isolated from a marine sponge.</title>
        <authorList>
            <person name="Zhuang L."/>
            <person name="Luo L."/>
        </authorList>
    </citation>
    <scope>NUCLEOTIDE SEQUENCE [LARGE SCALE GENOMIC DNA]</scope>
    <source>
        <strain evidence="10 11">HN-E21</strain>
    </source>
</reference>
<feature type="domain" description="TrmE-type G" evidence="9">
    <location>
        <begin position="213"/>
        <end position="352"/>
    </location>
</feature>
<feature type="binding site" evidence="7">
    <location>
        <position position="227"/>
    </location>
    <ligand>
        <name>Mg(2+)</name>
        <dbReference type="ChEBI" id="CHEBI:18420"/>
    </ligand>
</feature>
<dbReference type="Pfam" id="PF01926">
    <property type="entry name" value="MMR_HSR1"/>
    <property type="match status" value="1"/>
</dbReference>
<dbReference type="SUPFAM" id="SSF116878">
    <property type="entry name" value="TrmE connector domain"/>
    <property type="match status" value="1"/>
</dbReference>
<keyword evidence="4 7" id="KW-0378">Hydrolase</keyword>
<keyword evidence="7" id="KW-0460">Magnesium</keyword>
<dbReference type="OrthoDB" id="9805918at2"/>
<sequence>MDTIYALSSAQGKAGVAVIRVSGAQSLDICKALCGDAPAARIASVRTLRGADGGRLDQALVIRFEADRSYTGEDSVEFQVHGGPAVVTAVMDEIGRHEGVRLAEPGEFTRRALDNGRLDAAQVEGLADLIDAETETQRRQALRVLSGDLGRRAEDWRRDLIRAAALLEATIDFADEEVPVDVAPEVRELVGGVRAAIKAEIAGVGMAERIRSGFEVAIVGAPNVGKSTLLNALAGRDAAITSEIAGTTRDVIEVRMDLGGLPVTLLDTAGLRDAEDEIEAVGVSRALDRAAQADLRVFLVEKEEGPPLEPSADDIVLRAKADLLENAESGAVSGKTGAGIPQLIGAITEVLKTRSASAGIATRARHRSAMMRGNESLARALDMLGNADGMSDFAAEELRAAIRALDSLVGRIDIENVLDEIFASFCLGK</sequence>
<feature type="binding site" evidence="7">
    <location>
        <position position="429"/>
    </location>
    <ligand>
        <name>(6S)-5-formyl-5,6,7,8-tetrahydrofolate</name>
        <dbReference type="ChEBI" id="CHEBI:57457"/>
    </ligand>
</feature>
<feature type="binding site" evidence="7">
    <location>
        <position position="244"/>
    </location>
    <ligand>
        <name>K(+)</name>
        <dbReference type="ChEBI" id="CHEBI:29103"/>
    </ligand>
</feature>
<dbReference type="InterPro" id="IPR006073">
    <property type="entry name" value="GTP-bd"/>
</dbReference>
<proteinExistence type="inferred from homology"/>
<comment type="function">
    <text evidence="7">Exhibits a very high intrinsic GTPase hydrolysis rate. Involved in the addition of a carboxymethylaminomethyl (cmnm) group at the wobble position (U34) of certain tRNAs, forming tRNA-cmnm(5)s(2)U34.</text>
</comment>
<comment type="similarity">
    <text evidence="1 7 8">Belongs to the TRAFAC class TrmE-Era-EngA-EngB-Septin-like GTPase superfamily. TrmE GTPase family.</text>
</comment>
<dbReference type="InterPro" id="IPR027417">
    <property type="entry name" value="P-loop_NTPase"/>
</dbReference>
<dbReference type="Pfam" id="PF12631">
    <property type="entry name" value="MnmE_helical"/>
    <property type="match status" value="1"/>
</dbReference>
<feature type="binding site" evidence="7">
    <location>
        <position position="117"/>
    </location>
    <ligand>
        <name>(6S)-5-formyl-5,6,7,8-tetrahydrofolate</name>
        <dbReference type="ChEBI" id="CHEBI:57457"/>
    </ligand>
</feature>
<name>A0A3A8B275_9RHOB</name>
<feature type="binding site" evidence="7">
    <location>
        <position position="247"/>
    </location>
    <ligand>
        <name>K(+)</name>
        <dbReference type="ChEBI" id="CHEBI:29103"/>
    </ligand>
</feature>
<dbReference type="GO" id="GO:0030488">
    <property type="term" value="P:tRNA methylation"/>
    <property type="evidence" value="ECO:0007669"/>
    <property type="project" value="TreeGrafter"/>
</dbReference>
<feature type="binding site" evidence="7">
    <location>
        <position position="20"/>
    </location>
    <ligand>
        <name>(6S)-5-formyl-5,6,7,8-tetrahydrofolate</name>
        <dbReference type="ChEBI" id="CHEBI:57457"/>
    </ligand>
</feature>
<dbReference type="InterPro" id="IPR018948">
    <property type="entry name" value="GTP-bd_TrmE_N"/>
</dbReference>
<dbReference type="AlphaFoldDB" id="A0A3A8B275"/>
<dbReference type="NCBIfam" id="TIGR00450">
    <property type="entry name" value="mnmE_trmE_thdF"/>
    <property type="match status" value="1"/>
</dbReference>
<evidence type="ECO:0000313" key="11">
    <source>
        <dbReference type="Proteomes" id="UP000281128"/>
    </source>
</evidence>
<evidence type="ECO:0000256" key="8">
    <source>
        <dbReference type="RuleBase" id="RU003313"/>
    </source>
</evidence>
<accession>A0A3A8B275</accession>
<keyword evidence="3 7" id="KW-0547">Nucleotide-binding</keyword>
<dbReference type="SUPFAM" id="SSF52540">
    <property type="entry name" value="P-loop containing nucleoside triphosphate hydrolases"/>
    <property type="match status" value="1"/>
</dbReference>
<dbReference type="HAMAP" id="MF_00379">
    <property type="entry name" value="GTPase_MnmE"/>
    <property type="match status" value="1"/>
</dbReference>
<dbReference type="Gene3D" id="3.30.1360.120">
    <property type="entry name" value="Probable tRNA modification gtpase trme, domain 1"/>
    <property type="match status" value="1"/>
</dbReference>
<dbReference type="Gene3D" id="3.40.50.300">
    <property type="entry name" value="P-loop containing nucleotide triphosphate hydrolases"/>
    <property type="match status" value="1"/>
</dbReference>
<evidence type="ECO:0000256" key="4">
    <source>
        <dbReference type="ARBA" id="ARBA00022801"/>
    </source>
</evidence>
<feature type="binding site" evidence="7">
    <location>
        <begin position="223"/>
        <end position="228"/>
    </location>
    <ligand>
        <name>GTP</name>
        <dbReference type="ChEBI" id="CHEBI:37565"/>
    </ligand>
</feature>
<evidence type="ECO:0000256" key="2">
    <source>
        <dbReference type="ARBA" id="ARBA00022694"/>
    </source>
</evidence>
<dbReference type="NCBIfam" id="NF003661">
    <property type="entry name" value="PRK05291.1-3"/>
    <property type="match status" value="1"/>
</dbReference>
<comment type="caution">
    <text evidence="10">The sequence shown here is derived from an EMBL/GenBank/DDBJ whole genome shotgun (WGS) entry which is preliminary data.</text>
</comment>
<dbReference type="GO" id="GO:0046872">
    <property type="term" value="F:metal ion binding"/>
    <property type="evidence" value="ECO:0007669"/>
    <property type="project" value="UniProtKB-KW"/>
</dbReference>
<dbReference type="FunFam" id="3.30.1360.120:FF:000007">
    <property type="entry name" value="tRNA modification GTPase GTPBP3, mitochondrial"/>
    <property type="match status" value="1"/>
</dbReference>
<dbReference type="GO" id="GO:0003924">
    <property type="term" value="F:GTPase activity"/>
    <property type="evidence" value="ECO:0007669"/>
    <property type="project" value="UniProtKB-UniRule"/>
</dbReference>
<dbReference type="PANTHER" id="PTHR42714:SF2">
    <property type="entry name" value="TRNA MODIFICATION GTPASE GTPBP3, MITOCHONDRIAL"/>
    <property type="match status" value="1"/>
</dbReference>
<comment type="subunit">
    <text evidence="7">Homodimer. Heterotetramer of two MnmE and two MnmG subunits.</text>
</comment>
<dbReference type="NCBIfam" id="TIGR00231">
    <property type="entry name" value="small_GTP"/>
    <property type="match status" value="1"/>
</dbReference>
<feature type="binding site" evidence="7">
    <location>
        <position position="248"/>
    </location>
    <ligand>
        <name>Mg(2+)</name>
        <dbReference type="ChEBI" id="CHEBI:18420"/>
    </ligand>
</feature>
<dbReference type="Pfam" id="PF10396">
    <property type="entry name" value="TrmE_N"/>
    <property type="match status" value="1"/>
</dbReference>
<dbReference type="GO" id="GO:0005737">
    <property type="term" value="C:cytoplasm"/>
    <property type="evidence" value="ECO:0007669"/>
    <property type="project" value="UniProtKB-SubCell"/>
</dbReference>
<dbReference type="SUPFAM" id="SSF103025">
    <property type="entry name" value="Folate-binding domain"/>
    <property type="match status" value="1"/>
</dbReference>
<dbReference type="InterPro" id="IPR031168">
    <property type="entry name" value="G_TrmE"/>
</dbReference>
<comment type="cofactor">
    <cofactor evidence="7">
        <name>K(+)</name>
        <dbReference type="ChEBI" id="CHEBI:29103"/>
    </cofactor>
    <text evidence="7">Binds 1 potassium ion per subunit.</text>
</comment>
<comment type="subcellular location">
    <subcellularLocation>
        <location evidence="7">Cytoplasm</location>
    </subcellularLocation>
</comment>
<dbReference type="EMBL" id="RAPE01000004">
    <property type="protein sequence ID" value="RKF13373.1"/>
    <property type="molecule type" value="Genomic_DNA"/>
</dbReference>
<dbReference type="InterPro" id="IPR027266">
    <property type="entry name" value="TrmE/GcvT-like"/>
</dbReference>
<keyword evidence="11" id="KW-1185">Reference proteome</keyword>
<dbReference type="InterPro" id="IPR025867">
    <property type="entry name" value="MnmE_helical"/>
</dbReference>
<keyword evidence="2 7" id="KW-0819">tRNA processing</keyword>
<dbReference type="InterPro" id="IPR027368">
    <property type="entry name" value="MnmE_dom2"/>
</dbReference>
<dbReference type="EC" id="3.6.-.-" evidence="7"/>
<evidence type="ECO:0000313" key="10">
    <source>
        <dbReference type="EMBL" id="RKF13373.1"/>
    </source>
</evidence>
<dbReference type="Proteomes" id="UP000281128">
    <property type="component" value="Unassembled WGS sequence"/>
</dbReference>
<dbReference type="InterPro" id="IPR004520">
    <property type="entry name" value="GTPase_MnmE"/>
</dbReference>
<keyword evidence="6 7" id="KW-0342">GTP-binding</keyword>
<dbReference type="PANTHER" id="PTHR42714">
    <property type="entry name" value="TRNA MODIFICATION GTPASE GTPBP3"/>
    <property type="match status" value="1"/>
</dbReference>
<dbReference type="CDD" id="cd14858">
    <property type="entry name" value="TrmE_N"/>
    <property type="match status" value="1"/>
</dbReference>
<evidence type="ECO:0000256" key="1">
    <source>
        <dbReference type="ARBA" id="ARBA00011043"/>
    </source>
</evidence>
<dbReference type="RefSeq" id="WP_121167966.1">
    <property type="nucleotide sequence ID" value="NZ_RAPE01000004.1"/>
</dbReference>
<dbReference type="InterPro" id="IPR005225">
    <property type="entry name" value="Small_GTP-bd"/>
</dbReference>
<keyword evidence="7" id="KW-0479">Metal-binding</keyword>
<protein>
    <recommendedName>
        <fullName evidence="7">tRNA modification GTPase MnmE</fullName>
        <ecNumber evidence="7">3.6.-.-</ecNumber>
    </recommendedName>
</protein>
<evidence type="ECO:0000256" key="3">
    <source>
        <dbReference type="ARBA" id="ARBA00022741"/>
    </source>
</evidence>
<feature type="binding site" evidence="7">
    <location>
        <position position="77"/>
    </location>
    <ligand>
        <name>(6S)-5-formyl-5,6,7,8-tetrahydrofolate</name>
        <dbReference type="ChEBI" id="CHEBI:57457"/>
    </ligand>
</feature>
<keyword evidence="7" id="KW-0963">Cytoplasm</keyword>
<feature type="binding site" evidence="7">
    <location>
        <position position="223"/>
    </location>
    <ligand>
        <name>K(+)</name>
        <dbReference type="ChEBI" id="CHEBI:29103"/>
    </ligand>
</feature>
<evidence type="ECO:0000259" key="9">
    <source>
        <dbReference type="PROSITE" id="PS51709"/>
    </source>
</evidence>
<keyword evidence="5 7" id="KW-0630">Potassium</keyword>